<evidence type="ECO:0000313" key="3">
    <source>
        <dbReference type="Proteomes" id="UP000265520"/>
    </source>
</evidence>
<reference evidence="2 3" key="1">
    <citation type="journal article" date="2018" name="Front. Plant Sci.">
        <title>Red Clover (Trifolium pratense) and Zigzag Clover (T. medium) - A Picture of Genomic Similarities and Differences.</title>
        <authorList>
            <person name="Dluhosova J."/>
            <person name="Istvanek J."/>
            <person name="Nedelnik J."/>
            <person name="Repkova J."/>
        </authorList>
    </citation>
    <scope>NUCLEOTIDE SEQUENCE [LARGE SCALE GENOMIC DNA]</scope>
    <source>
        <strain evidence="3">cv. 10/8</strain>
        <tissue evidence="2">Leaf</tissue>
    </source>
</reference>
<dbReference type="AlphaFoldDB" id="A0A392MDM2"/>
<protein>
    <submittedName>
        <fullName evidence="2">Uncharacterized protein</fullName>
    </submittedName>
</protein>
<keyword evidence="1" id="KW-0175">Coiled coil</keyword>
<dbReference type="Proteomes" id="UP000265520">
    <property type="component" value="Unassembled WGS sequence"/>
</dbReference>
<proteinExistence type="predicted"/>
<evidence type="ECO:0000256" key="1">
    <source>
        <dbReference type="SAM" id="Coils"/>
    </source>
</evidence>
<evidence type="ECO:0000313" key="2">
    <source>
        <dbReference type="EMBL" id="MCH84384.1"/>
    </source>
</evidence>
<sequence>MRASFDDYKNKHTLQQDLIKTLEMTEAKLGDVVKERDALLERVKELEGKIHSLEEKLKYAEVVRSPTEEEKEADPVGMYTKSSRAELITKIFEEESTMLEAANSLVP</sequence>
<comment type="caution">
    <text evidence="2">The sequence shown here is derived from an EMBL/GenBank/DDBJ whole genome shotgun (WGS) entry which is preliminary data.</text>
</comment>
<dbReference type="EMBL" id="LXQA010006738">
    <property type="protein sequence ID" value="MCH84384.1"/>
    <property type="molecule type" value="Genomic_DNA"/>
</dbReference>
<feature type="coiled-coil region" evidence="1">
    <location>
        <begin position="29"/>
        <end position="63"/>
    </location>
</feature>
<keyword evidence="3" id="KW-1185">Reference proteome</keyword>
<gene>
    <name evidence="2" type="ORF">A2U01_0005216</name>
</gene>
<organism evidence="2 3">
    <name type="scientific">Trifolium medium</name>
    <dbReference type="NCBI Taxonomy" id="97028"/>
    <lineage>
        <taxon>Eukaryota</taxon>
        <taxon>Viridiplantae</taxon>
        <taxon>Streptophyta</taxon>
        <taxon>Embryophyta</taxon>
        <taxon>Tracheophyta</taxon>
        <taxon>Spermatophyta</taxon>
        <taxon>Magnoliopsida</taxon>
        <taxon>eudicotyledons</taxon>
        <taxon>Gunneridae</taxon>
        <taxon>Pentapetalae</taxon>
        <taxon>rosids</taxon>
        <taxon>fabids</taxon>
        <taxon>Fabales</taxon>
        <taxon>Fabaceae</taxon>
        <taxon>Papilionoideae</taxon>
        <taxon>50 kb inversion clade</taxon>
        <taxon>NPAAA clade</taxon>
        <taxon>Hologalegina</taxon>
        <taxon>IRL clade</taxon>
        <taxon>Trifolieae</taxon>
        <taxon>Trifolium</taxon>
    </lineage>
</organism>
<accession>A0A392MDM2</accession>
<name>A0A392MDM2_9FABA</name>